<accession>A0A1X6NQV9</accession>
<dbReference type="InterPro" id="IPR021919">
    <property type="entry name" value="CCB1"/>
</dbReference>
<dbReference type="Pfam" id="PF12046">
    <property type="entry name" value="CCB1"/>
    <property type="match status" value="1"/>
</dbReference>
<sequence length="267" mass="27726">MGLAARPAFVGAAAVVRPATASAFSGRRVCRAPAAARAAAAPRPATPARTPPRASAELATTAYALTHLAEVTATNQSSLGVTAFVFLLTAWGGLSFIKGSVKDRLTQASFTLPTDTSPDTLARKASAILTGRAYVAKPEMDERPGVMTYEGVVKPSTSIATILVSVAVAGLAGVVLMANLVLPPEYASSKWYAVSVLGAAVGPWYWAKAERAEQFKCMVQVGEGGNEPLAGVPGVPSTGVTLFVKGHRDEVAVFERELGVKRNSVEE</sequence>
<dbReference type="PANTHER" id="PTHR35302">
    <property type="match status" value="1"/>
</dbReference>
<keyword evidence="1" id="KW-1133">Transmembrane helix</keyword>
<keyword evidence="1" id="KW-0472">Membrane</keyword>
<dbReference type="AlphaFoldDB" id="A0A1X6NQV9"/>
<dbReference type="PANTHER" id="PTHR35302:SF1">
    <property type="entry name" value="PROTEIN COFACTOR ASSEMBLY OF COMPLEX C SUBUNIT B CCB1, CHLOROPLASTIC"/>
    <property type="match status" value="1"/>
</dbReference>
<keyword evidence="3" id="KW-1185">Reference proteome</keyword>
<keyword evidence="1" id="KW-0812">Transmembrane</keyword>
<evidence type="ECO:0000256" key="1">
    <source>
        <dbReference type="SAM" id="Phobius"/>
    </source>
</evidence>
<dbReference type="EMBL" id="KV919184">
    <property type="protein sequence ID" value="OSX70988.1"/>
    <property type="molecule type" value="Genomic_DNA"/>
</dbReference>
<reference evidence="2 3" key="1">
    <citation type="submission" date="2017-03" db="EMBL/GenBank/DDBJ databases">
        <title>WGS assembly of Porphyra umbilicalis.</title>
        <authorList>
            <person name="Brawley S.H."/>
            <person name="Blouin N.A."/>
            <person name="Ficko-Blean E."/>
            <person name="Wheeler G.L."/>
            <person name="Lohr M."/>
            <person name="Goodson H.V."/>
            <person name="Jenkins J.W."/>
            <person name="Blaby-Haas C.E."/>
            <person name="Helliwell K.E."/>
            <person name="Chan C."/>
            <person name="Marriage T."/>
            <person name="Bhattacharya D."/>
            <person name="Klein A.S."/>
            <person name="Badis Y."/>
            <person name="Brodie J."/>
            <person name="Cao Y."/>
            <person name="Collen J."/>
            <person name="Dittami S.M."/>
            <person name="Gachon C.M."/>
            <person name="Green B.R."/>
            <person name="Karpowicz S."/>
            <person name="Kim J.W."/>
            <person name="Kudahl U."/>
            <person name="Lin S."/>
            <person name="Michel G."/>
            <person name="Mittag M."/>
            <person name="Olson B.J."/>
            <person name="Pangilinan J."/>
            <person name="Peng Y."/>
            <person name="Qiu H."/>
            <person name="Shu S."/>
            <person name="Singer J.T."/>
            <person name="Smith A.G."/>
            <person name="Sprecher B.N."/>
            <person name="Wagner V."/>
            <person name="Wang W."/>
            <person name="Wang Z.-Y."/>
            <person name="Yan J."/>
            <person name="Yarish C."/>
            <person name="Zoeuner-Riek S."/>
            <person name="Zhuang Y."/>
            <person name="Zou Y."/>
            <person name="Lindquist E.A."/>
            <person name="Grimwood J."/>
            <person name="Barry K."/>
            <person name="Rokhsar D.S."/>
            <person name="Schmutz J."/>
            <person name="Stiller J.W."/>
            <person name="Grossman A.R."/>
            <person name="Prochnik S.E."/>
        </authorList>
    </citation>
    <scope>NUCLEOTIDE SEQUENCE [LARGE SCALE GENOMIC DNA]</scope>
    <source>
        <strain evidence="2">4086291</strain>
    </source>
</reference>
<dbReference type="Proteomes" id="UP000218209">
    <property type="component" value="Unassembled WGS sequence"/>
</dbReference>
<dbReference type="OrthoDB" id="447756at2759"/>
<protein>
    <submittedName>
        <fullName evidence="2">Uncharacterized protein</fullName>
    </submittedName>
</protein>
<evidence type="ECO:0000313" key="2">
    <source>
        <dbReference type="EMBL" id="OSX70988.1"/>
    </source>
</evidence>
<gene>
    <name evidence="2" type="ORF">BU14_0622s0016</name>
</gene>
<evidence type="ECO:0000313" key="3">
    <source>
        <dbReference type="Proteomes" id="UP000218209"/>
    </source>
</evidence>
<feature type="transmembrane region" description="Helical" evidence="1">
    <location>
        <begin position="78"/>
        <end position="97"/>
    </location>
</feature>
<feature type="transmembrane region" description="Helical" evidence="1">
    <location>
        <begin position="188"/>
        <end position="206"/>
    </location>
</feature>
<feature type="transmembrane region" description="Helical" evidence="1">
    <location>
        <begin position="159"/>
        <end position="182"/>
    </location>
</feature>
<organism evidence="2 3">
    <name type="scientific">Porphyra umbilicalis</name>
    <name type="common">Purple laver</name>
    <name type="synonym">Red alga</name>
    <dbReference type="NCBI Taxonomy" id="2786"/>
    <lineage>
        <taxon>Eukaryota</taxon>
        <taxon>Rhodophyta</taxon>
        <taxon>Bangiophyceae</taxon>
        <taxon>Bangiales</taxon>
        <taxon>Bangiaceae</taxon>
        <taxon>Porphyra</taxon>
    </lineage>
</organism>
<proteinExistence type="predicted"/>
<name>A0A1X6NQV9_PORUM</name>